<keyword evidence="1" id="KW-1133">Transmembrane helix</keyword>
<keyword evidence="2" id="KW-1185">Reference proteome</keyword>
<dbReference type="InterPro" id="IPR053220">
    <property type="entry name" value="Nematode_rcpt-like_serp_H"/>
</dbReference>
<evidence type="ECO:0000313" key="2">
    <source>
        <dbReference type="Proteomes" id="UP000095282"/>
    </source>
</evidence>
<feature type="transmembrane region" description="Helical" evidence="1">
    <location>
        <begin position="131"/>
        <end position="151"/>
    </location>
</feature>
<feature type="transmembrane region" description="Helical" evidence="1">
    <location>
        <begin position="26"/>
        <end position="45"/>
    </location>
</feature>
<evidence type="ECO:0000313" key="3">
    <source>
        <dbReference type="WBParaSite" id="Csp11.Scaffold522.g2907.t1"/>
    </source>
</evidence>
<dbReference type="Proteomes" id="UP000095282">
    <property type="component" value="Unplaced"/>
</dbReference>
<dbReference type="AlphaFoldDB" id="A0A1I7T6L2"/>
<feature type="transmembrane region" description="Helical" evidence="1">
    <location>
        <begin position="157"/>
        <end position="184"/>
    </location>
</feature>
<organism evidence="2 3">
    <name type="scientific">Caenorhabditis tropicalis</name>
    <dbReference type="NCBI Taxonomy" id="1561998"/>
    <lineage>
        <taxon>Eukaryota</taxon>
        <taxon>Metazoa</taxon>
        <taxon>Ecdysozoa</taxon>
        <taxon>Nematoda</taxon>
        <taxon>Chromadorea</taxon>
        <taxon>Rhabditida</taxon>
        <taxon>Rhabditina</taxon>
        <taxon>Rhabditomorpha</taxon>
        <taxon>Rhabditoidea</taxon>
        <taxon>Rhabditidae</taxon>
        <taxon>Peloderinae</taxon>
        <taxon>Caenorhabditis</taxon>
    </lineage>
</organism>
<dbReference type="Pfam" id="PF10318">
    <property type="entry name" value="7TM_GPCR_Srh"/>
    <property type="match status" value="1"/>
</dbReference>
<reference evidence="3" key="1">
    <citation type="submission" date="2016-11" db="UniProtKB">
        <authorList>
            <consortium name="WormBaseParasite"/>
        </authorList>
    </citation>
    <scope>IDENTIFICATION</scope>
</reference>
<dbReference type="eggNOG" id="ENOG502THQ2">
    <property type="taxonomic scope" value="Eukaryota"/>
</dbReference>
<dbReference type="InterPro" id="IPR019422">
    <property type="entry name" value="7TM_GPCR_serpentine_rcpt_Srh"/>
</dbReference>
<dbReference type="WBParaSite" id="Csp11.Scaffold522.g2907.t1">
    <property type="protein sequence ID" value="Csp11.Scaffold522.g2907.t1"/>
    <property type="gene ID" value="Csp11.Scaffold522.g2907"/>
</dbReference>
<dbReference type="PANTHER" id="PTHR22941:SF308">
    <property type="entry name" value="SERPENTINE RECEPTOR, CLASS H"/>
    <property type="match status" value="1"/>
</dbReference>
<dbReference type="SUPFAM" id="SSF81321">
    <property type="entry name" value="Family A G protein-coupled receptor-like"/>
    <property type="match status" value="1"/>
</dbReference>
<proteinExistence type="predicted"/>
<keyword evidence="1" id="KW-0812">Transmembrane</keyword>
<feature type="transmembrane region" description="Helical" evidence="1">
    <location>
        <begin position="88"/>
        <end position="111"/>
    </location>
</feature>
<protein>
    <submittedName>
        <fullName evidence="3">G_PROTEIN_RECEP_F1_2 domain-containing protein</fullName>
    </submittedName>
</protein>
<sequence length="215" mass="24721">MAFFEDRYNRLVRRDADTISRKRKRILFYFINYSVVFGCSIPAFVGLPSDQESREIISRDFSCLPSSLFNRPRIFMLNKNAFVTAGTLFGYLMFCGCQAIYFVIRTSFYLYGIKSQSLRTSRLQKQLFKALCIQTAVPVLILIIPCIYIQISTALNYIDMILGNISMIWLLSHSMFSTITTLIVHKSYREAVIGMVKSRKPSTINSLHNSSIVKL</sequence>
<keyword evidence="1" id="KW-0472">Membrane</keyword>
<evidence type="ECO:0000256" key="1">
    <source>
        <dbReference type="SAM" id="Phobius"/>
    </source>
</evidence>
<name>A0A1I7T6L2_9PELO</name>
<accession>A0A1I7T6L2</accession>
<dbReference type="PANTHER" id="PTHR22941">
    <property type="entry name" value="SERPENTINE RECEPTOR"/>
    <property type="match status" value="1"/>
</dbReference>